<name>A0ABQ7XH14_BRANA</name>
<feature type="region of interest" description="Disordered" evidence="5">
    <location>
        <begin position="332"/>
        <end position="351"/>
    </location>
</feature>
<dbReference type="EMBL" id="JAGKQM010000130">
    <property type="protein sequence ID" value="KAH0855227.1"/>
    <property type="molecule type" value="Genomic_DNA"/>
</dbReference>
<evidence type="ECO:0000256" key="2">
    <source>
        <dbReference type="ARBA" id="ARBA00022723"/>
    </source>
</evidence>
<evidence type="ECO:0000313" key="7">
    <source>
        <dbReference type="EMBL" id="KAH0855227.1"/>
    </source>
</evidence>
<dbReference type="Pfam" id="PF14226">
    <property type="entry name" value="DIOX_N"/>
    <property type="match status" value="1"/>
</dbReference>
<feature type="domain" description="Fe2OG dioxygenase" evidence="6">
    <location>
        <begin position="565"/>
        <end position="658"/>
    </location>
</feature>
<evidence type="ECO:0000256" key="5">
    <source>
        <dbReference type="SAM" id="MobiDB-lite"/>
    </source>
</evidence>
<comment type="caution">
    <text evidence="7">The sequence shown here is derived from an EMBL/GenBank/DDBJ whole genome shotgun (WGS) entry which is preliminary data.</text>
</comment>
<keyword evidence="4" id="KW-0408">Iron</keyword>
<evidence type="ECO:0000256" key="1">
    <source>
        <dbReference type="ARBA" id="ARBA00008056"/>
    </source>
</evidence>
<keyword evidence="2" id="KW-0479">Metal-binding</keyword>
<dbReference type="InterPro" id="IPR027443">
    <property type="entry name" value="IPNS-like_sf"/>
</dbReference>
<evidence type="ECO:0000256" key="3">
    <source>
        <dbReference type="ARBA" id="ARBA00023002"/>
    </source>
</evidence>
<feature type="domain" description="Fe2OG dioxygenase" evidence="6">
    <location>
        <begin position="216"/>
        <end position="311"/>
    </location>
</feature>
<dbReference type="PANTHER" id="PTHR10209">
    <property type="entry name" value="OXIDOREDUCTASE, 2OG-FE II OXYGENASE FAMILY PROTEIN"/>
    <property type="match status" value="1"/>
</dbReference>
<dbReference type="Pfam" id="PF03171">
    <property type="entry name" value="2OG-FeII_Oxy"/>
    <property type="match status" value="2"/>
</dbReference>
<dbReference type="InterPro" id="IPR044861">
    <property type="entry name" value="IPNS-like_FE2OG_OXY"/>
</dbReference>
<evidence type="ECO:0000313" key="9">
    <source>
        <dbReference type="Proteomes" id="UP000824890"/>
    </source>
</evidence>
<gene>
    <name evidence="8" type="ORF">HID58_015822</name>
    <name evidence="7" type="ORF">HID58_016687</name>
</gene>
<keyword evidence="3" id="KW-0560">Oxidoreductase</keyword>
<comment type="similarity">
    <text evidence="1">Belongs to the iron/ascorbate-dependent oxidoreductase family.</text>
</comment>
<accession>A0ABQ7XH14</accession>
<keyword evidence="9" id="KW-1185">Reference proteome</keyword>
<proteinExistence type="inferred from homology"/>
<reference evidence="7 9" key="1">
    <citation type="submission" date="2021-05" db="EMBL/GenBank/DDBJ databases">
        <title>Genome Assembly of Synthetic Allotetraploid Brassica napus Reveals Homoeologous Exchanges between Subgenomes.</title>
        <authorList>
            <person name="Davis J.T."/>
        </authorList>
    </citation>
    <scope>NUCLEOTIDE SEQUENCE [LARGE SCALE GENOMIC DNA]</scope>
    <source>
        <strain evidence="9">cv. Da-Ae</strain>
        <tissue evidence="7">Seedling</tissue>
    </source>
</reference>
<dbReference type="SUPFAM" id="SSF51197">
    <property type="entry name" value="Clavaminate synthase-like"/>
    <property type="match status" value="2"/>
</dbReference>
<dbReference type="InterPro" id="IPR005123">
    <property type="entry name" value="Oxoglu/Fe-dep_dioxygenase_dom"/>
</dbReference>
<evidence type="ECO:0000256" key="4">
    <source>
        <dbReference type="ARBA" id="ARBA00023004"/>
    </source>
</evidence>
<dbReference type="InterPro" id="IPR026992">
    <property type="entry name" value="DIOX_N"/>
</dbReference>
<evidence type="ECO:0000313" key="8">
    <source>
        <dbReference type="EMBL" id="KAH0930095.1"/>
    </source>
</evidence>
<dbReference type="PROSITE" id="PS51471">
    <property type="entry name" value="FE2OG_OXY"/>
    <property type="match status" value="2"/>
</dbReference>
<dbReference type="Gene3D" id="2.60.120.330">
    <property type="entry name" value="B-lactam Antibiotic, Isopenicillin N Synthase, Chain"/>
    <property type="match status" value="2"/>
</dbReference>
<sequence length="708" mass="79698">MTVTRSKHNTSFSISFHKTLRKKKLESKCTMAGTFDRADEVKAFDEMKIGVKGLVDAGITKIPRIFHNPQATVTNPKPPSTLTIPTIDLRGGVFESTVTRKEVTKKVMEKIKEGIRAFHAQDPEARKRFYSREKTKAIKYNSNSDLYDSPAASWRDTLSCFMFPDVPKTDDLPDICREIMLDYSKRVMMFGELIFELISESLGLKPNHLKKMDCAKGLLMLCHCYPPCPEPDLTLGATQHTDRSFITILLQDHIGGLQVLHDGYWIDVPPNPNALILNLITNDKFVSVEHRVLANGGKEPRTSVASFFVHPPSTSPRVYGPIKELLSEENPPKYRETTPEASNHYVARKQNSKKDTMAGLYDRDSEVKAFDEMKIGVKGLVDAGITHIPRIFHHSPHVTVENPIKPSSTVVIPTIDLGGGMFESTVTRENVVAEVRDAAEKFGFFQVIKHGIPLDVMEKMKEGTRGFHEKDTEVKRGFYSRDITKKVKYNTNFDLYSSQAANWRDTLTTVMAPDVPRAEDLPKICGNIMLEYSKQMMKLGELIFGLLSEALGLEPNHLRELDCAKSLSLLSHYYPPCPEPDRTFGISSHTDISFITVLLQDHIGGLQVLHDGCWIDVPPNPKALILISNDKFVSVEHRVLANRSEEPRISIASFFMHTIPNEQVYGPIKELVSTQNPPKYINTTTTELARHYLARGLDGASPLLHFRI</sequence>
<dbReference type="PANTHER" id="PTHR10209:SF825">
    <property type="entry name" value="2-OXOGLUTARATE (2OG) AND FE(II)-DEPENDENT OXYGENASE SUPERFAMILY PROTEIN"/>
    <property type="match status" value="1"/>
</dbReference>
<organism evidence="7 9">
    <name type="scientific">Brassica napus</name>
    <name type="common">Rape</name>
    <dbReference type="NCBI Taxonomy" id="3708"/>
    <lineage>
        <taxon>Eukaryota</taxon>
        <taxon>Viridiplantae</taxon>
        <taxon>Streptophyta</taxon>
        <taxon>Embryophyta</taxon>
        <taxon>Tracheophyta</taxon>
        <taxon>Spermatophyta</taxon>
        <taxon>Magnoliopsida</taxon>
        <taxon>eudicotyledons</taxon>
        <taxon>Gunneridae</taxon>
        <taxon>Pentapetalae</taxon>
        <taxon>rosids</taxon>
        <taxon>malvids</taxon>
        <taxon>Brassicales</taxon>
        <taxon>Brassicaceae</taxon>
        <taxon>Brassiceae</taxon>
        <taxon>Brassica</taxon>
    </lineage>
</organism>
<evidence type="ECO:0000259" key="6">
    <source>
        <dbReference type="PROSITE" id="PS51471"/>
    </source>
</evidence>
<protein>
    <recommendedName>
        <fullName evidence="6">Fe2OG dioxygenase domain-containing protein</fullName>
    </recommendedName>
</protein>
<dbReference type="EMBL" id="JAGKQM010000004">
    <property type="protein sequence ID" value="KAH0930095.1"/>
    <property type="molecule type" value="Genomic_DNA"/>
</dbReference>
<dbReference type="Proteomes" id="UP000824890">
    <property type="component" value="Unassembled WGS sequence"/>
</dbReference>